<sequence length="139" mass="16024">MLISGLHPFTELKQTLSSLKNEEQRRKILGEVLSLLKNSQGSEWLADQWSNSELLWTDFLDLNEEPLDGFINMYKLDCLKDDCKFSIGVLARIVSILCSESIIADETFLAWRDSKEETEVQGRGTVMSALRSFFFSYRF</sequence>
<dbReference type="AlphaFoldDB" id="A0A8J5QZU2"/>
<reference evidence="1" key="2">
    <citation type="submission" date="2021-04" db="EMBL/GenBank/DDBJ databases">
        <title>Genome-wide patterns of bracovirus chromosomal integration into multiple host tissues during parasitism.</title>
        <authorList>
            <person name="Chebbi M.A.C."/>
        </authorList>
    </citation>
    <scope>NUCLEOTIDE SEQUENCE</scope>
    <source>
        <tissue evidence="1">Whole body</tissue>
    </source>
</reference>
<dbReference type="EMBL" id="JAAOIC020000047">
    <property type="protein sequence ID" value="KAG8037852.1"/>
    <property type="molecule type" value="Genomic_DNA"/>
</dbReference>
<gene>
    <name evidence="1" type="ORF">G9C98_006063</name>
</gene>
<keyword evidence="2" id="KW-1185">Reference proteome</keyword>
<reference evidence="1" key="1">
    <citation type="submission" date="2020-03" db="EMBL/GenBank/DDBJ databases">
        <authorList>
            <person name="Chebbi M.A."/>
            <person name="Drezen J.M."/>
        </authorList>
    </citation>
    <scope>NUCLEOTIDE SEQUENCE</scope>
    <source>
        <tissue evidence="1">Whole body</tissue>
    </source>
</reference>
<proteinExistence type="predicted"/>
<accession>A0A8J5QZU2</accession>
<protein>
    <submittedName>
        <fullName evidence="1">Uncharacterized protein</fullName>
    </submittedName>
</protein>
<comment type="caution">
    <text evidence="1">The sequence shown here is derived from an EMBL/GenBank/DDBJ whole genome shotgun (WGS) entry which is preliminary data.</text>
</comment>
<name>A0A8J5QZU2_9HYME</name>
<evidence type="ECO:0000313" key="2">
    <source>
        <dbReference type="Proteomes" id="UP000729913"/>
    </source>
</evidence>
<organism evidence="1 2">
    <name type="scientific">Cotesia typhae</name>
    <dbReference type="NCBI Taxonomy" id="2053667"/>
    <lineage>
        <taxon>Eukaryota</taxon>
        <taxon>Metazoa</taxon>
        <taxon>Ecdysozoa</taxon>
        <taxon>Arthropoda</taxon>
        <taxon>Hexapoda</taxon>
        <taxon>Insecta</taxon>
        <taxon>Pterygota</taxon>
        <taxon>Neoptera</taxon>
        <taxon>Endopterygota</taxon>
        <taxon>Hymenoptera</taxon>
        <taxon>Apocrita</taxon>
        <taxon>Ichneumonoidea</taxon>
        <taxon>Braconidae</taxon>
        <taxon>Microgastrinae</taxon>
        <taxon>Cotesia</taxon>
    </lineage>
</organism>
<dbReference type="Proteomes" id="UP000729913">
    <property type="component" value="Unassembled WGS sequence"/>
</dbReference>
<evidence type="ECO:0000313" key="1">
    <source>
        <dbReference type="EMBL" id="KAG8037852.1"/>
    </source>
</evidence>